<proteinExistence type="predicted"/>
<evidence type="ECO:0000313" key="3">
    <source>
        <dbReference type="Proteomes" id="UP001597124"/>
    </source>
</evidence>
<name>A0ABW3C206_SPHXN</name>
<feature type="signal peptide" evidence="1">
    <location>
        <begin position="1"/>
        <end position="21"/>
    </location>
</feature>
<sequence>MRRTTSLVIFAGLCGATSASAETPSDIRDLVGARAAGGETQLEARGYANVGGETGDDRKWTYWWNAGTQTCVTVSTVDGRYEAITTSPPADCRRTAAPLSAEPRPVPGAGDGQHWFDIGLVCFGEGKRPTTATRYGYTWDFDKGRYVYGNRTELTTQDFDASVMIQIWDGGGRIRLPNKLIPPIHSRGDHGWWELNNVSTGPNTITADYRLNGLNKPKLTIDRRSGHISIRGTADYAFIGTCDSADNQERRF</sequence>
<accession>A0ABW3C206</accession>
<comment type="caution">
    <text evidence="2">The sequence shown here is derived from an EMBL/GenBank/DDBJ whole genome shotgun (WGS) entry which is preliminary data.</text>
</comment>
<keyword evidence="1" id="KW-0732">Signal</keyword>
<evidence type="ECO:0000313" key="2">
    <source>
        <dbReference type="EMBL" id="MFD0847935.1"/>
    </source>
</evidence>
<dbReference type="RefSeq" id="WP_381487776.1">
    <property type="nucleotide sequence ID" value="NZ_JBHTIK010000002.1"/>
</dbReference>
<keyword evidence="3" id="KW-1185">Reference proteome</keyword>
<reference evidence="3" key="1">
    <citation type="journal article" date="2019" name="Int. J. Syst. Evol. Microbiol.">
        <title>The Global Catalogue of Microorganisms (GCM) 10K type strain sequencing project: providing services to taxonomists for standard genome sequencing and annotation.</title>
        <authorList>
            <consortium name="The Broad Institute Genomics Platform"/>
            <consortium name="The Broad Institute Genome Sequencing Center for Infectious Disease"/>
            <person name="Wu L."/>
            <person name="Ma J."/>
        </authorList>
    </citation>
    <scope>NUCLEOTIDE SEQUENCE [LARGE SCALE GENOMIC DNA]</scope>
    <source>
        <strain evidence="3">CCUG 52537</strain>
    </source>
</reference>
<protein>
    <submittedName>
        <fullName evidence="2">Uncharacterized protein</fullName>
    </submittedName>
</protein>
<feature type="chain" id="PRO_5046558002" evidence="1">
    <location>
        <begin position="22"/>
        <end position="252"/>
    </location>
</feature>
<organism evidence="2 3">
    <name type="scientific">Sphingosinicella xenopeptidilytica</name>
    <dbReference type="NCBI Taxonomy" id="364098"/>
    <lineage>
        <taxon>Bacteria</taxon>
        <taxon>Pseudomonadati</taxon>
        <taxon>Pseudomonadota</taxon>
        <taxon>Alphaproteobacteria</taxon>
        <taxon>Sphingomonadales</taxon>
        <taxon>Sphingosinicellaceae</taxon>
        <taxon>Sphingosinicella</taxon>
    </lineage>
</organism>
<evidence type="ECO:0000256" key="1">
    <source>
        <dbReference type="SAM" id="SignalP"/>
    </source>
</evidence>
<dbReference type="Proteomes" id="UP001597124">
    <property type="component" value="Unassembled WGS sequence"/>
</dbReference>
<gene>
    <name evidence="2" type="ORF">ACFQ00_06320</name>
</gene>
<dbReference type="EMBL" id="JBHTIK010000002">
    <property type="protein sequence ID" value="MFD0847935.1"/>
    <property type="molecule type" value="Genomic_DNA"/>
</dbReference>